<evidence type="ECO:0000313" key="2">
    <source>
        <dbReference type="EMBL" id="PFX16825.1"/>
    </source>
</evidence>
<gene>
    <name evidence="2" type="ORF">AWC38_SpisGene18881</name>
</gene>
<accession>A0A2B4RKN0</accession>
<evidence type="ECO:0000256" key="1">
    <source>
        <dbReference type="SAM" id="MobiDB-lite"/>
    </source>
</evidence>
<feature type="compositionally biased region" description="Low complexity" evidence="1">
    <location>
        <begin position="167"/>
        <end position="178"/>
    </location>
</feature>
<dbReference type="EMBL" id="LSMT01000516">
    <property type="protein sequence ID" value="PFX16825.1"/>
    <property type="molecule type" value="Genomic_DNA"/>
</dbReference>
<proteinExistence type="predicted"/>
<feature type="compositionally biased region" description="Basic and acidic residues" evidence="1">
    <location>
        <begin position="156"/>
        <end position="166"/>
    </location>
</feature>
<reference evidence="3" key="1">
    <citation type="journal article" date="2017" name="bioRxiv">
        <title>Comparative analysis of the genomes of Stylophora pistillata and Acropora digitifera provides evidence for extensive differences between species of corals.</title>
        <authorList>
            <person name="Voolstra C.R."/>
            <person name="Li Y."/>
            <person name="Liew Y.J."/>
            <person name="Baumgarten S."/>
            <person name="Zoccola D."/>
            <person name="Flot J.-F."/>
            <person name="Tambutte S."/>
            <person name="Allemand D."/>
            <person name="Aranda M."/>
        </authorList>
    </citation>
    <scope>NUCLEOTIDE SEQUENCE [LARGE SCALE GENOMIC DNA]</scope>
</reference>
<feature type="compositionally biased region" description="Basic and acidic residues" evidence="1">
    <location>
        <begin position="183"/>
        <end position="220"/>
    </location>
</feature>
<evidence type="ECO:0000313" key="3">
    <source>
        <dbReference type="Proteomes" id="UP000225706"/>
    </source>
</evidence>
<sequence length="272" mass="31474">MSTRKYCTSQDQGLSRQSTKTYKAVRQKSNAELGEKLRRLDKEHYTTISKLLNERYTWRTIHYNLQRSGEESSSESDGDSGPEDISHCTVTNEEECQTVEKKVQGALMDNGKKLNYLQLPSIIEESTMISRQRSPKLGRSPLPPLSEHGFPTRVRRNTESNHERPTLTRQRQRSTTLPVGHMPGDRQRKTDLKKISKHDKLTHSEGKRVGDEKSSLNRIQDDNEVKNTTLSWEDQMQGCRYLRPHKRNSTPDFLDMKEIFHVTSDRSTSKND</sequence>
<protein>
    <submittedName>
        <fullName evidence="2">Uncharacterized protein</fullName>
    </submittedName>
</protein>
<feature type="region of interest" description="Disordered" evidence="1">
    <location>
        <begin position="130"/>
        <end position="220"/>
    </location>
</feature>
<name>A0A2B4RKN0_STYPI</name>
<dbReference type="AlphaFoldDB" id="A0A2B4RKN0"/>
<organism evidence="2 3">
    <name type="scientific">Stylophora pistillata</name>
    <name type="common">Smooth cauliflower coral</name>
    <dbReference type="NCBI Taxonomy" id="50429"/>
    <lineage>
        <taxon>Eukaryota</taxon>
        <taxon>Metazoa</taxon>
        <taxon>Cnidaria</taxon>
        <taxon>Anthozoa</taxon>
        <taxon>Hexacorallia</taxon>
        <taxon>Scleractinia</taxon>
        <taxon>Astrocoeniina</taxon>
        <taxon>Pocilloporidae</taxon>
        <taxon>Stylophora</taxon>
    </lineage>
</organism>
<comment type="caution">
    <text evidence="2">The sequence shown here is derived from an EMBL/GenBank/DDBJ whole genome shotgun (WGS) entry which is preliminary data.</text>
</comment>
<feature type="compositionally biased region" description="Polar residues" evidence="1">
    <location>
        <begin position="1"/>
        <end position="21"/>
    </location>
</feature>
<feature type="region of interest" description="Disordered" evidence="1">
    <location>
        <begin position="67"/>
        <end position="87"/>
    </location>
</feature>
<dbReference type="Proteomes" id="UP000225706">
    <property type="component" value="Unassembled WGS sequence"/>
</dbReference>
<dbReference type="OrthoDB" id="5964683at2759"/>
<feature type="region of interest" description="Disordered" evidence="1">
    <location>
        <begin position="1"/>
        <end position="26"/>
    </location>
</feature>
<feature type="compositionally biased region" description="Acidic residues" evidence="1">
    <location>
        <begin position="72"/>
        <end position="82"/>
    </location>
</feature>
<keyword evidence="3" id="KW-1185">Reference proteome</keyword>